<dbReference type="Gene3D" id="2.30.300.10">
    <property type="entry name" value="Baseplate protein-like domain - beta roll fold"/>
    <property type="match status" value="1"/>
</dbReference>
<dbReference type="Pfam" id="PF22255">
    <property type="entry name" value="Gp44-like_2nd"/>
    <property type="match status" value="1"/>
</dbReference>
<dbReference type="EMBL" id="CP086136">
    <property type="protein sequence ID" value="UEM11973.1"/>
    <property type="molecule type" value="Genomic_DNA"/>
</dbReference>
<dbReference type="Pfam" id="PF21683">
    <property type="entry name" value="GpP-like_1st"/>
    <property type="match status" value="1"/>
</dbReference>
<evidence type="ECO:0008006" key="7">
    <source>
        <dbReference type="Google" id="ProtNLM"/>
    </source>
</evidence>
<dbReference type="KEGG" id="bban:J4G43_047290"/>
<evidence type="ECO:0000313" key="5">
    <source>
        <dbReference type="EMBL" id="UEM11973.1"/>
    </source>
</evidence>
<evidence type="ECO:0000259" key="2">
    <source>
        <dbReference type="Pfam" id="PF21929"/>
    </source>
</evidence>
<dbReference type="EMBL" id="JAGEMI010000001">
    <property type="protein sequence ID" value="MBO1868459.1"/>
    <property type="molecule type" value="Genomic_DNA"/>
</dbReference>
<protein>
    <recommendedName>
        <fullName evidence="7">Mu-like prophage tail protein gpP</fullName>
    </recommendedName>
</protein>
<dbReference type="Pfam" id="PF21929">
    <property type="entry name" value="GpP_4th"/>
    <property type="match status" value="1"/>
</dbReference>
<dbReference type="Gene3D" id="3.30.1920.10">
    <property type="entry name" value="Baseplate protein-like domains - 2 layer sandwich fold"/>
    <property type="match status" value="1"/>
</dbReference>
<evidence type="ECO:0000259" key="3">
    <source>
        <dbReference type="Pfam" id="PF22255"/>
    </source>
</evidence>
<gene>
    <name evidence="5" type="ORF">J4G43_047290</name>
    <name evidence="4" type="ORF">J4G43_48995</name>
</gene>
<dbReference type="Proteomes" id="UP000664702">
    <property type="component" value="Chromosome"/>
</dbReference>
<reference evidence="5 6" key="2">
    <citation type="journal article" date="2022" name="Int. J. Syst. Evol. Microbiol.">
        <title>Strains of Bradyrhizobium barranii sp. nov. associated with legumes native to Canada are symbionts of soybeans and belong to different subspecies (subsp. barranii subsp. nov. and subsp. apii subsp. nov.) and symbiovars (sv. glycinearum and sv. septentrionale).</title>
        <authorList>
            <person name="Bromfield E.S.P."/>
            <person name="Cloutier S."/>
            <person name="Wasai-Hara S."/>
            <person name="Minamisawa K."/>
        </authorList>
    </citation>
    <scope>NUCLEOTIDE SEQUENCE [LARGE SCALE GENOMIC DNA]</scope>
    <source>
        <strain evidence="5 6">144S4</strain>
    </source>
</reference>
<accession>A0A939MJ85</accession>
<evidence type="ECO:0000259" key="1">
    <source>
        <dbReference type="Pfam" id="PF21683"/>
    </source>
</evidence>
<dbReference type="InterPro" id="IPR049354">
    <property type="entry name" value="GpP-like_N"/>
</dbReference>
<dbReference type="InterPro" id="IPR053981">
    <property type="entry name" value="Gp44/GpP-like_2nd"/>
</dbReference>
<proteinExistence type="predicted"/>
<dbReference type="InterPro" id="IPR023399">
    <property type="entry name" value="Baseplate-like_2-layer_sand"/>
</dbReference>
<sequence>MPKPQEVAVLVVNGRKFEDWEFVMVRRNWGDSYAYFQFSAAERDPVFKQGGPFPDWQKLQFKPGDLCSVYLAGFLAITGFIEVRQVAYDAFSHGVMLIGKSYTALGAKSSVDTKTGSFDNKNIVQIAQEVWAPYGAGVKVVGQVDMTPFDKLQNNTGEPVWDFMERIARDRCARLACDAFGNFLLIGEHSFAPVAGLIEGKNILSCQCIIDSTMVFETYDVRGSSQGSDDHNMTDASEQQAVQNTSLANVLHSKLITPIEESVKSQGEMKLRADFEQRIHDGQQIQATITVQGWLREGVALWSEGEHVHVYSPMAMLDEELAIQQVIFTQDDKRGSITVLTCVNPEFLNAHPTYNVGK</sequence>
<dbReference type="SUPFAM" id="SSF69279">
    <property type="entry name" value="Phage tail proteins"/>
    <property type="match status" value="2"/>
</dbReference>
<dbReference type="AlphaFoldDB" id="A0A939MJ85"/>
<feature type="domain" description="Baseplate hub protein gp44/GpP-like second" evidence="3">
    <location>
        <begin position="109"/>
        <end position="185"/>
    </location>
</feature>
<feature type="domain" description="Baseplate hub protein gp44/GpP-like C-terminal" evidence="2">
    <location>
        <begin position="269"/>
        <end position="346"/>
    </location>
</feature>
<name>A0A939MJ85_9BRAD</name>
<dbReference type="Gene3D" id="3.55.50.10">
    <property type="entry name" value="Baseplate protein-like domains"/>
    <property type="match status" value="1"/>
</dbReference>
<evidence type="ECO:0000313" key="6">
    <source>
        <dbReference type="Proteomes" id="UP000664702"/>
    </source>
</evidence>
<dbReference type="RefSeq" id="WP_208088933.1">
    <property type="nucleotide sequence ID" value="NZ_CP086136.1"/>
</dbReference>
<feature type="domain" description="Baseplate hub protein gp44-like N-terminal" evidence="1">
    <location>
        <begin position="9"/>
        <end position="100"/>
    </location>
</feature>
<organism evidence="4">
    <name type="scientific">Bradyrhizobium barranii subsp. barranii</name>
    <dbReference type="NCBI Taxonomy" id="2823807"/>
    <lineage>
        <taxon>Bacteria</taxon>
        <taxon>Pseudomonadati</taxon>
        <taxon>Pseudomonadota</taxon>
        <taxon>Alphaproteobacteria</taxon>
        <taxon>Hyphomicrobiales</taxon>
        <taxon>Nitrobacteraceae</taxon>
        <taxon>Bradyrhizobium</taxon>
        <taxon>Bradyrhizobium barranii</taxon>
    </lineage>
</organism>
<evidence type="ECO:0000313" key="4">
    <source>
        <dbReference type="EMBL" id="MBO1868459.1"/>
    </source>
</evidence>
<reference evidence="4" key="1">
    <citation type="submission" date="2021-03" db="EMBL/GenBank/DDBJ databases">
        <title>Whole Genome Sequence of Bradyrhizobium sp. Strain 144S4.</title>
        <authorList>
            <person name="Bromfield E.S.P."/>
            <person name="Cloutier S."/>
        </authorList>
    </citation>
    <scope>NUCLEOTIDE SEQUENCE [LARGE SCALE GENOMIC DNA]</scope>
    <source>
        <strain evidence="4">144S4</strain>
    </source>
</reference>
<dbReference type="InterPro" id="IPR053982">
    <property type="entry name" value="Gp44/GpP-like_C"/>
</dbReference>